<name>A0ABT1DBP9_9PROT</name>
<reference evidence="2 3" key="1">
    <citation type="submission" date="2021-12" db="EMBL/GenBank/DDBJ databases">
        <title>Siccirubricoccus leaddurans sp. nov., a high concentration Zn2+ tolerance bacterium.</title>
        <authorList>
            <person name="Cao Y."/>
        </authorList>
    </citation>
    <scope>NUCLEOTIDE SEQUENCE [LARGE SCALE GENOMIC DNA]</scope>
    <source>
        <strain evidence="2 3">KC 17139</strain>
    </source>
</reference>
<dbReference type="SUPFAM" id="SSF54593">
    <property type="entry name" value="Glyoxalase/Bleomycin resistance protein/Dihydroxybiphenyl dioxygenase"/>
    <property type="match status" value="1"/>
</dbReference>
<dbReference type="RefSeq" id="WP_252955217.1">
    <property type="nucleotide sequence ID" value="NZ_JAFIRR010000138.1"/>
</dbReference>
<dbReference type="InterPro" id="IPR029068">
    <property type="entry name" value="Glyas_Bleomycin-R_OHBP_Dase"/>
</dbReference>
<evidence type="ECO:0000313" key="2">
    <source>
        <dbReference type="EMBL" id="MCO6418589.1"/>
    </source>
</evidence>
<dbReference type="Gene3D" id="3.10.180.10">
    <property type="entry name" value="2,3-Dihydroxybiphenyl 1,2-Dioxygenase, domain 1"/>
    <property type="match status" value="1"/>
</dbReference>
<comment type="caution">
    <text evidence="2">The sequence shown here is derived from an EMBL/GenBank/DDBJ whole genome shotgun (WGS) entry which is preliminary data.</text>
</comment>
<dbReference type="PANTHER" id="PTHR46142:SF3">
    <property type="entry name" value="F18B13.24 PROTEIN"/>
    <property type="match status" value="1"/>
</dbReference>
<dbReference type="EMBL" id="JAFIRR010000138">
    <property type="protein sequence ID" value="MCO6418589.1"/>
    <property type="molecule type" value="Genomic_DNA"/>
</dbReference>
<proteinExistence type="predicted"/>
<dbReference type="InterPro" id="IPR037523">
    <property type="entry name" value="VOC_core"/>
</dbReference>
<dbReference type="Proteomes" id="UP001523392">
    <property type="component" value="Unassembled WGS sequence"/>
</dbReference>
<sequence>MKLTLHHVNYCSKDVPGMERFYREVLGLGPEPTLAASRVTSQGYDGAVAFMTDGQTQFHLAKQDLGVAFRTGHSVNPLERGHIAFRTDDIEGFKRLLEEKGVPYADYGNWAMNGWYQIFFQDPEGNVIEVHQVVA</sequence>
<dbReference type="InterPro" id="IPR004360">
    <property type="entry name" value="Glyas_Fos-R_dOase_dom"/>
</dbReference>
<evidence type="ECO:0000313" key="3">
    <source>
        <dbReference type="Proteomes" id="UP001523392"/>
    </source>
</evidence>
<feature type="domain" description="VOC" evidence="1">
    <location>
        <begin position="4"/>
        <end position="133"/>
    </location>
</feature>
<organism evidence="2 3">
    <name type="scientific">Siccirubricoccus soli</name>
    <dbReference type="NCBI Taxonomy" id="2899147"/>
    <lineage>
        <taxon>Bacteria</taxon>
        <taxon>Pseudomonadati</taxon>
        <taxon>Pseudomonadota</taxon>
        <taxon>Alphaproteobacteria</taxon>
        <taxon>Acetobacterales</taxon>
        <taxon>Roseomonadaceae</taxon>
        <taxon>Siccirubricoccus</taxon>
    </lineage>
</organism>
<keyword evidence="3" id="KW-1185">Reference proteome</keyword>
<accession>A0ABT1DBP9</accession>
<protein>
    <submittedName>
        <fullName evidence="2">VOC family protein</fullName>
    </submittedName>
</protein>
<dbReference type="PROSITE" id="PS51819">
    <property type="entry name" value="VOC"/>
    <property type="match status" value="1"/>
</dbReference>
<dbReference type="Pfam" id="PF00903">
    <property type="entry name" value="Glyoxalase"/>
    <property type="match status" value="1"/>
</dbReference>
<evidence type="ECO:0000259" key="1">
    <source>
        <dbReference type="PROSITE" id="PS51819"/>
    </source>
</evidence>
<dbReference type="PANTHER" id="PTHR46142">
    <property type="match status" value="1"/>
</dbReference>
<gene>
    <name evidence="2" type="ORF">JYK14_20850</name>
</gene>